<evidence type="ECO:0000256" key="1">
    <source>
        <dbReference type="SAM" id="SignalP"/>
    </source>
</evidence>
<dbReference type="RefSeq" id="WP_102908142.1">
    <property type="nucleotide sequence ID" value="NZ_POUC01000031.1"/>
</dbReference>
<evidence type="ECO:0000313" key="3">
    <source>
        <dbReference type="Proteomes" id="UP000235943"/>
    </source>
</evidence>
<feature type="chain" id="PRO_5014757350" description="Secreted protein" evidence="1">
    <location>
        <begin position="24"/>
        <end position="128"/>
    </location>
</feature>
<reference evidence="2 3" key="1">
    <citation type="submission" date="2018-01" db="EMBL/GenBank/DDBJ databases">
        <title>Draft genome sequence of Streptomyces sp. 13K301.</title>
        <authorList>
            <person name="Sahin N."/>
            <person name="Saygin H."/>
            <person name="Ay H."/>
        </authorList>
    </citation>
    <scope>NUCLEOTIDE SEQUENCE [LARGE SCALE GENOMIC DNA]</scope>
    <source>
        <strain evidence="2 3">13K301</strain>
    </source>
</reference>
<keyword evidence="1" id="KW-0732">Signal</keyword>
<sequence length="128" mass="14184">MRLSRRTASVSLAVALVLTLAYEAVPQARVTADDRESADARVPADERDSADPFGAACRIRVTGSKVTAYCHNPYPETDRVSLHVECARWWDIDTDSSPVEAGPAQTVRLTGRCWKEVGDVWISHRRES</sequence>
<proteinExistence type="predicted"/>
<name>A0A2N8TV53_9ACTN</name>
<evidence type="ECO:0008006" key="4">
    <source>
        <dbReference type="Google" id="ProtNLM"/>
    </source>
</evidence>
<organism evidence="2 3">
    <name type="scientific">Streptomyces cahuitamycinicus</name>
    <dbReference type="NCBI Taxonomy" id="2070367"/>
    <lineage>
        <taxon>Bacteria</taxon>
        <taxon>Bacillati</taxon>
        <taxon>Actinomycetota</taxon>
        <taxon>Actinomycetes</taxon>
        <taxon>Kitasatosporales</taxon>
        <taxon>Streptomycetaceae</taxon>
        <taxon>Streptomyces</taxon>
    </lineage>
</organism>
<evidence type="ECO:0000313" key="2">
    <source>
        <dbReference type="EMBL" id="PNG22881.1"/>
    </source>
</evidence>
<feature type="signal peptide" evidence="1">
    <location>
        <begin position="1"/>
        <end position="23"/>
    </location>
</feature>
<dbReference type="EMBL" id="POUC01000031">
    <property type="protein sequence ID" value="PNG22881.1"/>
    <property type="molecule type" value="Genomic_DNA"/>
</dbReference>
<dbReference type="AlphaFoldDB" id="A0A2N8TV53"/>
<gene>
    <name evidence="2" type="ORF">C1J00_06880</name>
</gene>
<dbReference type="OrthoDB" id="4326086at2"/>
<protein>
    <recommendedName>
        <fullName evidence="4">Secreted protein</fullName>
    </recommendedName>
</protein>
<comment type="caution">
    <text evidence="2">The sequence shown here is derived from an EMBL/GenBank/DDBJ whole genome shotgun (WGS) entry which is preliminary data.</text>
</comment>
<keyword evidence="3" id="KW-1185">Reference proteome</keyword>
<accession>A0A2N8TV53</accession>
<dbReference type="Proteomes" id="UP000235943">
    <property type="component" value="Unassembled WGS sequence"/>
</dbReference>